<gene>
    <name evidence="1" type="ORF">F5148DRAFT_1239289</name>
</gene>
<name>A0ACC0TXS6_9AGAM</name>
<dbReference type="Proteomes" id="UP001207468">
    <property type="component" value="Unassembled WGS sequence"/>
</dbReference>
<proteinExistence type="predicted"/>
<protein>
    <submittedName>
        <fullName evidence="1">Thioredoxin-like protein</fullName>
    </submittedName>
</protein>
<reference evidence="1" key="1">
    <citation type="submission" date="2021-03" db="EMBL/GenBank/DDBJ databases">
        <title>Evolutionary priming and transition to the ectomycorrhizal habit in an iconic lineage of mushroom-forming fungi: is preadaptation a requirement?</title>
        <authorList>
            <consortium name="DOE Joint Genome Institute"/>
            <person name="Looney B.P."/>
            <person name="Miyauchi S."/>
            <person name="Morin E."/>
            <person name="Drula E."/>
            <person name="Courty P.E."/>
            <person name="Chicoki N."/>
            <person name="Fauchery L."/>
            <person name="Kohler A."/>
            <person name="Kuo A."/>
            <person name="LaButti K."/>
            <person name="Pangilinan J."/>
            <person name="Lipzen A."/>
            <person name="Riley R."/>
            <person name="Andreopoulos W."/>
            <person name="He G."/>
            <person name="Johnson J."/>
            <person name="Barry K.W."/>
            <person name="Grigoriev I.V."/>
            <person name="Nagy L."/>
            <person name="Hibbett D."/>
            <person name="Henrissat B."/>
            <person name="Matheny P.B."/>
            <person name="Labbe J."/>
            <person name="Martin A.F."/>
        </authorList>
    </citation>
    <scope>NUCLEOTIDE SEQUENCE</scope>
    <source>
        <strain evidence="1">BPL698</strain>
    </source>
</reference>
<evidence type="ECO:0000313" key="1">
    <source>
        <dbReference type="EMBL" id="KAI9451487.1"/>
    </source>
</evidence>
<keyword evidence="2" id="KW-1185">Reference proteome</keyword>
<sequence length="235" mass="26454">MATPDIIFYTSKGCPYAHRVELAFQEAGADVTRYQIDLQNKPEWYAQRVNPAGKVPALVYGSSKSDPEHPSPESVKLAESLILLEFVADLYPDSGLLPKDPVQRARVRLFIDTVTNKLFEPFVAFFYRGEAPDKFVEAVAETQKLLSPSGFAVGDRFTIADAALAPFVGRWELHLRHDVGKYAEGTGPRVHQELFQSERFARLQKFFANISSRQSYKTSFDSEYLLSSARARIGR</sequence>
<accession>A0ACC0TXS6</accession>
<dbReference type="EMBL" id="JAGFNK010000372">
    <property type="protein sequence ID" value="KAI9451487.1"/>
    <property type="molecule type" value="Genomic_DNA"/>
</dbReference>
<comment type="caution">
    <text evidence="1">The sequence shown here is derived from an EMBL/GenBank/DDBJ whole genome shotgun (WGS) entry which is preliminary data.</text>
</comment>
<organism evidence="1 2">
    <name type="scientific">Russula earlei</name>
    <dbReference type="NCBI Taxonomy" id="71964"/>
    <lineage>
        <taxon>Eukaryota</taxon>
        <taxon>Fungi</taxon>
        <taxon>Dikarya</taxon>
        <taxon>Basidiomycota</taxon>
        <taxon>Agaricomycotina</taxon>
        <taxon>Agaricomycetes</taxon>
        <taxon>Russulales</taxon>
        <taxon>Russulaceae</taxon>
        <taxon>Russula</taxon>
    </lineage>
</organism>
<evidence type="ECO:0000313" key="2">
    <source>
        <dbReference type="Proteomes" id="UP001207468"/>
    </source>
</evidence>